<dbReference type="GeneID" id="33556469"/>
<dbReference type="InterPro" id="IPR001227">
    <property type="entry name" value="Ac_transferase_dom_sf"/>
</dbReference>
<dbReference type="EC" id="2.3.1.39" evidence="1"/>
<dbReference type="PANTHER" id="PTHR42681">
    <property type="entry name" value="MALONYL-COA-ACYL CARRIER PROTEIN TRANSACYLASE, MITOCHONDRIAL"/>
    <property type="match status" value="1"/>
</dbReference>
<protein>
    <recommendedName>
        <fullName evidence="1">[acyl-carrier-protein] S-malonyltransferase</fullName>
        <ecNumber evidence="1">2.3.1.39</ecNumber>
    </recommendedName>
</protein>
<dbReference type="GO" id="GO:0005739">
    <property type="term" value="C:mitochondrion"/>
    <property type="evidence" value="ECO:0007669"/>
    <property type="project" value="TreeGrafter"/>
</dbReference>
<dbReference type="InParanoid" id="A0A1Y1UQK2"/>
<dbReference type="InterPro" id="IPR016035">
    <property type="entry name" value="Acyl_Trfase/lysoPLipase"/>
</dbReference>
<dbReference type="Proteomes" id="UP000193218">
    <property type="component" value="Unassembled WGS sequence"/>
</dbReference>
<proteinExistence type="predicted"/>
<evidence type="ECO:0000256" key="3">
    <source>
        <dbReference type="ARBA" id="ARBA00023315"/>
    </source>
</evidence>
<comment type="caution">
    <text evidence="6">The sequence shown here is derived from an EMBL/GenBank/DDBJ whole genome shotgun (WGS) entry which is preliminary data.</text>
</comment>
<feature type="region of interest" description="Disordered" evidence="5">
    <location>
        <begin position="254"/>
        <end position="275"/>
    </location>
</feature>
<evidence type="ECO:0000313" key="6">
    <source>
        <dbReference type="EMBL" id="ORX39764.1"/>
    </source>
</evidence>
<dbReference type="GO" id="GO:0004314">
    <property type="term" value="F:[acyl-carrier-protein] S-malonyltransferase activity"/>
    <property type="evidence" value="ECO:0007669"/>
    <property type="project" value="UniProtKB-EC"/>
</dbReference>
<evidence type="ECO:0000313" key="7">
    <source>
        <dbReference type="Proteomes" id="UP000193218"/>
    </source>
</evidence>
<feature type="compositionally biased region" description="Low complexity" evidence="5">
    <location>
        <begin position="18"/>
        <end position="28"/>
    </location>
</feature>
<feature type="region of interest" description="Disordered" evidence="5">
    <location>
        <begin position="18"/>
        <end position="53"/>
    </location>
</feature>
<accession>A0A1Y1UQK2</accession>
<reference evidence="6 7" key="1">
    <citation type="submission" date="2017-03" db="EMBL/GenBank/DDBJ databases">
        <title>Widespread Adenine N6-methylation of Active Genes in Fungi.</title>
        <authorList>
            <consortium name="DOE Joint Genome Institute"/>
            <person name="Mondo S.J."/>
            <person name="Dannebaum R.O."/>
            <person name="Kuo R.C."/>
            <person name="Louie K.B."/>
            <person name="Bewick A.J."/>
            <person name="Labutti K."/>
            <person name="Haridas S."/>
            <person name="Kuo A."/>
            <person name="Salamov A."/>
            <person name="Ahrendt S.R."/>
            <person name="Lau R."/>
            <person name="Bowen B.P."/>
            <person name="Lipzen A."/>
            <person name="Sullivan W."/>
            <person name="Andreopoulos W.B."/>
            <person name="Clum A."/>
            <person name="Lindquist E."/>
            <person name="Daum C."/>
            <person name="Northen T.R."/>
            <person name="Ramamoorthy G."/>
            <person name="Schmitz R.J."/>
            <person name="Gryganskyi A."/>
            <person name="Culley D."/>
            <person name="Magnuson J."/>
            <person name="James T.Y."/>
            <person name="O'Malley M.A."/>
            <person name="Stajich J.E."/>
            <person name="Spatafora J.W."/>
            <person name="Visel A."/>
            <person name="Grigoriev I.V."/>
        </authorList>
    </citation>
    <scope>NUCLEOTIDE SEQUENCE [LARGE SCALE GENOMIC DNA]</scope>
    <source>
        <strain evidence="6 7">NRRL Y-17943</strain>
    </source>
</reference>
<evidence type="ECO:0000256" key="4">
    <source>
        <dbReference type="ARBA" id="ARBA00048462"/>
    </source>
</evidence>
<dbReference type="STRING" id="4999.A0A1Y1UQK2"/>
<dbReference type="InterPro" id="IPR050858">
    <property type="entry name" value="Mal-CoA-ACP_Trans/PKS_FabD"/>
</dbReference>
<dbReference type="Gene3D" id="3.40.366.10">
    <property type="entry name" value="Malonyl-Coenzyme A Acyl Carrier Protein, domain 2"/>
    <property type="match status" value="1"/>
</dbReference>
<evidence type="ECO:0000256" key="5">
    <source>
        <dbReference type="SAM" id="MobiDB-lite"/>
    </source>
</evidence>
<keyword evidence="2" id="KW-0808">Transferase</keyword>
<evidence type="ECO:0000256" key="1">
    <source>
        <dbReference type="ARBA" id="ARBA00013258"/>
    </source>
</evidence>
<gene>
    <name evidence="6" type="ORF">BD324DRAFT_614903</name>
</gene>
<dbReference type="RefSeq" id="XP_021873549.1">
    <property type="nucleotide sequence ID" value="XM_022014661.1"/>
</dbReference>
<dbReference type="Gene3D" id="3.30.70.250">
    <property type="entry name" value="Malonyl-CoA ACP transacylase, ACP-binding"/>
    <property type="match status" value="1"/>
</dbReference>
<dbReference type="SUPFAM" id="SSF52151">
    <property type="entry name" value="FabD/lysophospholipase-like"/>
    <property type="match status" value="1"/>
</dbReference>
<keyword evidence="3" id="KW-0012">Acyltransferase</keyword>
<evidence type="ECO:0000256" key="2">
    <source>
        <dbReference type="ARBA" id="ARBA00022679"/>
    </source>
</evidence>
<sequence length="482" mass="52761">MPRLHVGLISSPCLAGPSRLSRASSKSALNREAPNRDPRRNASTSSTSTTQDADWRSWLKRASSFNMIQDGSGKGKALLFAGLGSYPHTPYSPTQSSLQIWESASEALLNPDATIGYWPKGMEEFADALRGGIGIRGWLRGWVEGRSLDELMRRADVTAAFILTSSIAILASAQETAGSSSLLPRGTMYLAGHGFIGTLTALVAADRLDLPTGVRLAMMYASLSPSPSSLPHLKPKFLSTVMSARQFHSLSGPSYTVPHVNSDEDAESPDSSAERKRAMQLILDEVHGMQKGWWDKGGEEWAAPAIINSSKILVLSGTQMAVLDAIERLEVMGLANPVIDIPQPCPYHTRLMEHAIPKFRETLSLCHFRDPDPHDAQMHAGTVGPIILDPMATHPMGSIRSSLLPHLTEQLRWHKTLSRLYKYPSTDIDTFHTIGRGARGLGIMLRGEIKRRYKGAEEIKVEEFGVKPGESDREKLIRKAVA</sequence>
<name>A0A1Y1UQK2_9TREE</name>
<dbReference type="OrthoDB" id="2584073at2759"/>
<comment type="catalytic activity">
    <reaction evidence="4">
        <text>holo-[ACP] + malonyl-CoA = malonyl-[ACP] + CoA</text>
        <dbReference type="Rhea" id="RHEA:41792"/>
        <dbReference type="Rhea" id="RHEA-COMP:9623"/>
        <dbReference type="Rhea" id="RHEA-COMP:9685"/>
        <dbReference type="ChEBI" id="CHEBI:57287"/>
        <dbReference type="ChEBI" id="CHEBI:57384"/>
        <dbReference type="ChEBI" id="CHEBI:64479"/>
        <dbReference type="ChEBI" id="CHEBI:78449"/>
        <dbReference type="EC" id="2.3.1.39"/>
    </reaction>
</comment>
<dbReference type="AlphaFoldDB" id="A0A1Y1UQK2"/>
<dbReference type="PANTHER" id="PTHR42681:SF1">
    <property type="entry name" value="MALONYL-COA-ACYL CARRIER PROTEIN TRANSACYLASE, MITOCHONDRIAL"/>
    <property type="match status" value="1"/>
</dbReference>
<dbReference type="EMBL" id="NBSH01000002">
    <property type="protein sequence ID" value="ORX39764.1"/>
    <property type="molecule type" value="Genomic_DNA"/>
</dbReference>
<organism evidence="6 7">
    <name type="scientific">Kockovaella imperatae</name>
    <dbReference type="NCBI Taxonomy" id="4999"/>
    <lineage>
        <taxon>Eukaryota</taxon>
        <taxon>Fungi</taxon>
        <taxon>Dikarya</taxon>
        <taxon>Basidiomycota</taxon>
        <taxon>Agaricomycotina</taxon>
        <taxon>Tremellomycetes</taxon>
        <taxon>Tremellales</taxon>
        <taxon>Cuniculitremaceae</taxon>
        <taxon>Kockovaella</taxon>
    </lineage>
</organism>
<keyword evidence="7" id="KW-1185">Reference proteome</keyword>
<dbReference type="GO" id="GO:0006633">
    <property type="term" value="P:fatty acid biosynthetic process"/>
    <property type="evidence" value="ECO:0007669"/>
    <property type="project" value="TreeGrafter"/>
</dbReference>